<dbReference type="PROSITE" id="PS50885">
    <property type="entry name" value="HAMP"/>
    <property type="match status" value="2"/>
</dbReference>
<evidence type="ECO:0000256" key="6">
    <source>
        <dbReference type="SAM" id="MobiDB-lite"/>
    </source>
</evidence>
<dbReference type="PROSITE" id="PS50192">
    <property type="entry name" value="T_SNARE"/>
    <property type="match status" value="1"/>
</dbReference>
<dbReference type="CDD" id="cd11386">
    <property type="entry name" value="MCP_signal"/>
    <property type="match status" value="1"/>
</dbReference>
<comment type="similarity">
    <text evidence="3">Belongs to the methyl-accepting chemotaxis (MCP) protein family.</text>
</comment>
<keyword evidence="7" id="KW-1133">Transmembrane helix</keyword>
<feature type="region of interest" description="Disordered" evidence="6">
    <location>
        <begin position="620"/>
        <end position="652"/>
    </location>
</feature>
<feature type="domain" description="HAMP" evidence="10">
    <location>
        <begin position="312"/>
        <end position="364"/>
    </location>
</feature>
<evidence type="ECO:0000259" key="10">
    <source>
        <dbReference type="PROSITE" id="PS50885"/>
    </source>
</evidence>
<dbReference type="InterPro" id="IPR000727">
    <property type="entry name" value="T_SNARE_dom"/>
</dbReference>
<dbReference type="FunFam" id="1.10.287.950:FF:000001">
    <property type="entry name" value="Methyl-accepting chemotaxis sensory transducer"/>
    <property type="match status" value="1"/>
</dbReference>
<dbReference type="EMBL" id="JAFLWW010000015">
    <property type="protein sequence ID" value="MBT1159909.1"/>
    <property type="molecule type" value="Genomic_DNA"/>
</dbReference>
<protein>
    <submittedName>
        <fullName evidence="11">HAMP domain-containing protein</fullName>
    </submittedName>
</protein>
<name>A0A9X1AH53_9HYPH</name>
<dbReference type="AlphaFoldDB" id="A0A9X1AH53"/>
<evidence type="ECO:0000313" key="12">
    <source>
        <dbReference type="Proteomes" id="UP001138921"/>
    </source>
</evidence>
<comment type="subcellular location">
    <subcellularLocation>
        <location evidence="1">Membrane</location>
    </subcellularLocation>
</comment>
<dbReference type="InterPro" id="IPR051310">
    <property type="entry name" value="MCP_chemotaxis"/>
</dbReference>
<dbReference type="Proteomes" id="UP001138921">
    <property type="component" value="Unassembled WGS sequence"/>
</dbReference>
<dbReference type="PANTHER" id="PTHR43531:SF11">
    <property type="entry name" value="METHYL-ACCEPTING CHEMOTAXIS PROTEIN 3"/>
    <property type="match status" value="1"/>
</dbReference>
<dbReference type="InterPro" id="IPR004089">
    <property type="entry name" value="MCPsignal_dom"/>
</dbReference>
<dbReference type="Gene3D" id="1.10.287.950">
    <property type="entry name" value="Methyl-accepting chemotaxis protein"/>
    <property type="match status" value="1"/>
</dbReference>
<dbReference type="GO" id="GO:0005886">
    <property type="term" value="C:plasma membrane"/>
    <property type="evidence" value="ECO:0007669"/>
    <property type="project" value="TreeGrafter"/>
</dbReference>
<keyword evidence="7" id="KW-0812">Transmembrane</keyword>
<reference evidence="11" key="1">
    <citation type="journal article" date="2021" name="Microorganisms">
        <title>Phylogenomic Reconstruction and Metabolic Potential of the Genus Aminobacter.</title>
        <authorList>
            <person name="Artuso I."/>
            <person name="Turrini P."/>
            <person name="Pirolo M."/>
            <person name="Lugli G.A."/>
            <person name="Ventura M."/>
            <person name="Visca P."/>
        </authorList>
    </citation>
    <scope>NUCLEOTIDE SEQUENCE</scope>
    <source>
        <strain evidence="11">LMG 26462</strain>
    </source>
</reference>
<evidence type="ECO:0000256" key="4">
    <source>
        <dbReference type="PROSITE-ProRule" id="PRU00284"/>
    </source>
</evidence>
<dbReference type="InterPro" id="IPR007891">
    <property type="entry name" value="CHASE3"/>
</dbReference>
<evidence type="ECO:0000256" key="7">
    <source>
        <dbReference type="SAM" id="Phobius"/>
    </source>
</evidence>
<feature type="transmembrane region" description="Helical" evidence="7">
    <location>
        <begin position="32"/>
        <end position="51"/>
    </location>
</feature>
<dbReference type="SUPFAM" id="SSF158472">
    <property type="entry name" value="HAMP domain-like"/>
    <property type="match status" value="1"/>
</dbReference>
<proteinExistence type="inferred from homology"/>
<dbReference type="GO" id="GO:0004888">
    <property type="term" value="F:transmembrane signaling receptor activity"/>
    <property type="evidence" value="ECO:0007669"/>
    <property type="project" value="TreeGrafter"/>
</dbReference>
<keyword evidence="7" id="KW-0472">Membrane</keyword>
<feature type="coiled-coil region" evidence="5">
    <location>
        <begin position="175"/>
        <end position="202"/>
    </location>
</feature>
<feature type="coiled-coil region" evidence="5">
    <location>
        <begin position="275"/>
        <end position="307"/>
    </location>
</feature>
<dbReference type="SUPFAM" id="SSF58104">
    <property type="entry name" value="Methyl-accepting chemotaxis protein (MCP) signaling domain"/>
    <property type="match status" value="1"/>
</dbReference>
<dbReference type="Pfam" id="PF00672">
    <property type="entry name" value="HAMP"/>
    <property type="match status" value="1"/>
</dbReference>
<evidence type="ECO:0000259" key="9">
    <source>
        <dbReference type="PROSITE" id="PS50192"/>
    </source>
</evidence>
<keyword evidence="12" id="KW-1185">Reference proteome</keyword>
<dbReference type="Pfam" id="PF00015">
    <property type="entry name" value="MCPsignal"/>
    <property type="match status" value="1"/>
</dbReference>
<accession>A0A9X1AH53</accession>
<evidence type="ECO:0000256" key="2">
    <source>
        <dbReference type="ARBA" id="ARBA00022500"/>
    </source>
</evidence>
<feature type="domain" description="HAMP" evidence="10">
    <location>
        <begin position="231"/>
        <end position="284"/>
    </location>
</feature>
<dbReference type="Gene3D" id="6.10.340.10">
    <property type="match status" value="1"/>
</dbReference>
<feature type="domain" description="T-SNARE coiled-coil homology" evidence="9">
    <location>
        <begin position="528"/>
        <end position="590"/>
    </location>
</feature>
<evidence type="ECO:0000313" key="11">
    <source>
        <dbReference type="EMBL" id="MBT1159909.1"/>
    </source>
</evidence>
<keyword evidence="2" id="KW-0145">Chemotaxis</keyword>
<sequence>MSITFDQTSTHYGAPPQRRGFSAANLSITRKLALAFSAIVLVSVIVGFMMMRALSTLEAASAELQVASRVLSTVGKAEALHLDRSNIARTYLLNLREDVAKRYYDTSKNVDKTIGEALNLPIDDKAVIAAVENFRGMAENWRNEVGDPMVQLASNQATYAEGRERGSSVRASEVQATVRKAVAEMQAEITRWEDETAIIKNDAIATAQYLQLGSAGLTIAILVVIALWLSSQIATPVNNMTHAMRSLAAGDLKVIVPAIGRQDEVGQMASAVQTFKDAAIEKVRLEAEAAETRRRVEEDNAARAAQKAEEDRQDHVAIVALGNGLDALSKGDLMHRIDAPFPDKLVKLRQDFNESVEKLQQTMLSITSSVKAIHAGTGEIYTAADDLSRRTEQQAASLEETAAALDEITATVKKTAEGAVHARDVVSTAKTDAETSGVVVRKAIDAMGTIEKSSEQISRIIGVIDEIAFQTNLLALNAGVEAARAGDAGRGFAVVASEVRALAQRSAEAAREIKSLISASTTQVGEGVKLVAETGRALERIVLQVAEINAVVTNIAASAHEQSTGLDQVNSAVNQMDQVTQQNAAMVEESTAASHSLSQETEELSRQISTFRLGKLSVVESSGRPSSSKAPARAPRPELKVASSSFGSSAARAIAPAADDWQEF</sequence>
<evidence type="ECO:0000256" key="3">
    <source>
        <dbReference type="ARBA" id="ARBA00029447"/>
    </source>
</evidence>
<dbReference type="SMART" id="SM00283">
    <property type="entry name" value="MA"/>
    <property type="match status" value="1"/>
</dbReference>
<gene>
    <name evidence="11" type="ORF">J1C56_30700</name>
</gene>
<organism evidence="11 12">
    <name type="scientific">Aminobacter anthyllidis</name>
    <dbReference type="NCBI Taxonomy" id="1035067"/>
    <lineage>
        <taxon>Bacteria</taxon>
        <taxon>Pseudomonadati</taxon>
        <taxon>Pseudomonadota</taxon>
        <taxon>Alphaproteobacteria</taxon>
        <taxon>Hyphomicrobiales</taxon>
        <taxon>Phyllobacteriaceae</taxon>
        <taxon>Aminobacter</taxon>
    </lineage>
</organism>
<keyword evidence="5" id="KW-0175">Coiled coil</keyword>
<comment type="caution">
    <text evidence="11">The sequence shown here is derived from an EMBL/GenBank/DDBJ whole genome shotgun (WGS) entry which is preliminary data.</text>
</comment>
<dbReference type="InterPro" id="IPR003660">
    <property type="entry name" value="HAMP_dom"/>
</dbReference>
<evidence type="ECO:0000256" key="1">
    <source>
        <dbReference type="ARBA" id="ARBA00004370"/>
    </source>
</evidence>
<dbReference type="SMART" id="SM00304">
    <property type="entry name" value="HAMP"/>
    <property type="match status" value="2"/>
</dbReference>
<feature type="compositionally biased region" description="Low complexity" evidence="6">
    <location>
        <begin position="642"/>
        <end position="652"/>
    </location>
</feature>
<dbReference type="GO" id="GO:0007165">
    <property type="term" value="P:signal transduction"/>
    <property type="evidence" value="ECO:0007669"/>
    <property type="project" value="UniProtKB-KW"/>
</dbReference>
<feature type="domain" description="Methyl-accepting transducer" evidence="8">
    <location>
        <begin position="369"/>
        <end position="598"/>
    </location>
</feature>
<dbReference type="Pfam" id="PF05227">
    <property type="entry name" value="CHASE3"/>
    <property type="match status" value="1"/>
</dbReference>
<reference evidence="11" key="2">
    <citation type="submission" date="2021-03" db="EMBL/GenBank/DDBJ databases">
        <authorList>
            <person name="Artuso I."/>
            <person name="Turrini P."/>
            <person name="Pirolo M."/>
            <person name="Lugli G.A."/>
            <person name="Ventura M."/>
            <person name="Visca P."/>
        </authorList>
    </citation>
    <scope>NUCLEOTIDE SEQUENCE</scope>
    <source>
        <strain evidence="11">LMG 26462</strain>
    </source>
</reference>
<dbReference type="PROSITE" id="PS50111">
    <property type="entry name" value="CHEMOTAXIS_TRANSDUC_2"/>
    <property type="match status" value="1"/>
</dbReference>
<keyword evidence="4" id="KW-0807">Transducer</keyword>
<dbReference type="PANTHER" id="PTHR43531">
    <property type="entry name" value="PROTEIN ICFG"/>
    <property type="match status" value="1"/>
</dbReference>
<dbReference type="GO" id="GO:0006935">
    <property type="term" value="P:chemotaxis"/>
    <property type="evidence" value="ECO:0007669"/>
    <property type="project" value="UniProtKB-KW"/>
</dbReference>
<dbReference type="CDD" id="cd06225">
    <property type="entry name" value="HAMP"/>
    <property type="match status" value="1"/>
</dbReference>
<evidence type="ECO:0000259" key="8">
    <source>
        <dbReference type="PROSITE" id="PS50111"/>
    </source>
</evidence>
<dbReference type="RefSeq" id="WP_214393701.1">
    <property type="nucleotide sequence ID" value="NZ_JAFLWW010000015.1"/>
</dbReference>
<evidence type="ECO:0000256" key="5">
    <source>
        <dbReference type="SAM" id="Coils"/>
    </source>
</evidence>